<organism evidence="2 3">
    <name type="scientific">Mycolicibacterium boenickei</name>
    <dbReference type="NCBI Taxonomy" id="146017"/>
    <lineage>
        <taxon>Bacteria</taxon>
        <taxon>Bacillati</taxon>
        <taxon>Actinomycetota</taxon>
        <taxon>Actinomycetes</taxon>
        <taxon>Mycobacteriales</taxon>
        <taxon>Mycobacteriaceae</taxon>
        <taxon>Mycolicibacterium</taxon>
    </lineage>
</organism>
<evidence type="ECO:0000313" key="2">
    <source>
        <dbReference type="EMBL" id="BBX91690.1"/>
    </source>
</evidence>
<accession>A0ABM7IXV4</accession>
<reference evidence="2 3" key="1">
    <citation type="journal article" date="2019" name="Emerg. Microbes Infect.">
        <title>Comprehensive subspecies identification of 175 nontuberculous mycobacteria species based on 7547 genomic profiles.</title>
        <authorList>
            <person name="Matsumoto Y."/>
            <person name="Kinjo T."/>
            <person name="Motooka D."/>
            <person name="Nabeya D."/>
            <person name="Jung N."/>
            <person name="Uechi K."/>
            <person name="Horii T."/>
            <person name="Iida T."/>
            <person name="Fujita J."/>
            <person name="Nakamura S."/>
        </authorList>
    </citation>
    <scope>NUCLEOTIDE SEQUENCE [LARGE SCALE GENOMIC DNA]</scope>
    <source>
        <strain evidence="2 3">JCM 15653</strain>
    </source>
</reference>
<feature type="compositionally biased region" description="Basic and acidic residues" evidence="1">
    <location>
        <begin position="103"/>
        <end position="116"/>
    </location>
</feature>
<keyword evidence="3" id="KW-1185">Reference proteome</keyword>
<sequence>MCLLKCAAIFKIGRQSPPVTHGKPMATVKHPLRDRSKAIRDGAVMVGECLSVASERVAGPPLAPLSTPGSWIASGHDPPVEIGEPEKATGTKHCPVGIYTSDPADRREDRRSRGAF</sequence>
<feature type="region of interest" description="Disordered" evidence="1">
    <location>
        <begin position="68"/>
        <end position="116"/>
    </location>
</feature>
<name>A0ABM7IXV4_9MYCO</name>
<evidence type="ECO:0000256" key="1">
    <source>
        <dbReference type="SAM" id="MobiDB-lite"/>
    </source>
</evidence>
<dbReference type="EMBL" id="AP022579">
    <property type="protein sequence ID" value="BBX91690.1"/>
    <property type="molecule type" value="Genomic_DNA"/>
</dbReference>
<evidence type="ECO:0000313" key="3">
    <source>
        <dbReference type="Proteomes" id="UP000466683"/>
    </source>
</evidence>
<protein>
    <submittedName>
        <fullName evidence="2">Uncharacterized protein</fullName>
    </submittedName>
</protein>
<dbReference type="Proteomes" id="UP000466683">
    <property type="component" value="Chromosome"/>
</dbReference>
<gene>
    <name evidence="2" type="ORF">MBOE_33390</name>
</gene>
<proteinExistence type="predicted"/>